<evidence type="ECO:0000313" key="2">
    <source>
        <dbReference type="EMBL" id="TKJ41161.1"/>
    </source>
</evidence>
<feature type="transmembrane region" description="Helical" evidence="1">
    <location>
        <begin position="12"/>
        <end position="32"/>
    </location>
</feature>
<keyword evidence="1" id="KW-0472">Membrane</keyword>
<dbReference type="Proteomes" id="UP000319619">
    <property type="component" value="Unassembled WGS sequence"/>
</dbReference>
<gene>
    <name evidence="2" type="ORF">CEE37_05700</name>
</gene>
<comment type="caution">
    <text evidence="2">The sequence shown here is derived from an EMBL/GenBank/DDBJ whole genome shotgun (WGS) entry which is preliminary data.</text>
</comment>
<dbReference type="EMBL" id="NJBN01000003">
    <property type="protein sequence ID" value="TKJ41161.1"/>
    <property type="molecule type" value="Genomic_DNA"/>
</dbReference>
<organism evidence="2 3">
    <name type="scientific">candidate division LCP-89 bacterium B3_LCP</name>
    <dbReference type="NCBI Taxonomy" id="2012998"/>
    <lineage>
        <taxon>Bacteria</taxon>
        <taxon>Pseudomonadati</taxon>
        <taxon>Bacteria division LCP-89</taxon>
    </lineage>
</organism>
<feature type="transmembrane region" description="Helical" evidence="1">
    <location>
        <begin position="52"/>
        <end position="71"/>
    </location>
</feature>
<keyword evidence="1" id="KW-0812">Transmembrane</keyword>
<evidence type="ECO:0000256" key="1">
    <source>
        <dbReference type="SAM" id="Phobius"/>
    </source>
</evidence>
<proteinExistence type="predicted"/>
<sequence>MAPQLTAPWATAYLQVIVMLLVFALGIPALLFQLSIPGEIHRIIRRRMKMRWLFILMIFMVFASILFIWVLHPCGSASLTNDMCFYAALIITSIIALILAFWIHQFRRSVREKIVVQLTKISKKSINKKNTVDAPSLADLVYLGERGKPGDEKSSIIDAINGLAEVIQSDQKYDGTSLEDVINGIEAILVDRENQGSDKNFLDALETLIGINTRLGDRQLSNRFDAYVTNMALSNIGIISVQTKSESTALTFLEAVRDNPNSLFKMGVAALEAEKFQIATHALNRLEAIAEREDKIKSKGNENLFGMLAHFWVRKGSARRRAQLFFTRMEGSFEPSLRDCITGATEYHYTFADFTTADALGEMLEEV</sequence>
<accession>A0A532V1R8</accession>
<name>A0A532V1R8_UNCL8</name>
<protein>
    <submittedName>
        <fullName evidence="2">Uncharacterized protein</fullName>
    </submittedName>
</protein>
<reference evidence="2 3" key="1">
    <citation type="submission" date="2017-06" db="EMBL/GenBank/DDBJ databases">
        <title>Novel microbial phyla capable of carbon fixation and sulfur reduction in deep-sea sediments.</title>
        <authorList>
            <person name="Huang J."/>
            <person name="Baker B."/>
            <person name="Wang Y."/>
        </authorList>
    </citation>
    <scope>NUCLEOTIDE SEQUENCE [LARGE SCALE GENOMIC DNA]</scope>
    <source>
        <strain evidence="2">B3_LCP</strain>
    </source>
</reference>
<evidence type="ECO:0000313" key="3">
    <source>
        <dbReference type="Proteomes" id="UP000319619"/>
    </source>
</evidence>
<dbReference type="AlphaFoldDB" id="A0A532V1R8"/>
<feature type="transmembrane region" description="Helical" evidence="1">
    <location>
        <begin position="83"/>
        <end position="103"/>
    </location>
</feature>
<keyword evidence="1" id="KW-1133">Transmembrane helix</keyword>